<dbReference type="WBParaSite" id="PDA_v2.g14036.t1">
    <property type="protein sequence ID" value="PDA_v2.g14036.t1"/>
    <property type="gene ID" value="PDA_v2.g14036"/>
</dbReference>
<keyword evidence="1" id="KW-0732">Signal</keyword>
<protein>
    <submittedName>
        <fullName evidence="3">Uncharacterized protein</fullName>
    </submittedName>
</protein>
<keyword evidence="2" id="KW-1185">Reference proteome</keyword>
<dbReference type="Proteomes" id="UP000887578">
    <property type="component" value="Unplaced"/>
</dbReference>
<dbReference type="AlphaFoldDB" id="A0A914P969"/>
<organism evidence="2 3">
    <name type="scientific">Panagrolaimus davidi</name>
    <dbReference type="NCBI Taxonomy" id="227884"/>
    <lineage>
        <taxon>Eukaryota</taxon>
        <taxon>Metazoa</taxon>
        <taxon>Ecdysozoa</taxon>
        <taxon>Nematoda</taxon>
        <taxon>Chromadorea</taxon>
        <taxon>Rhabditida</taxon>
        <taxon>Tylenchina</taxon>
        <taxon>Panagrolaimomorpha</taxon>
        <taxon>Panagrolaimoidea</taxon>
        <taxon>Panagrolaimidae</taxon>
        <taxon>Panagrolaimus</taxon>
    </lineage>
</organism>
<sequence>MKIFIFFTFFIASCFLEVSGYCLFNGQPTSSVWLGHSSTVNYETISPNNKTCCDWDNHNCYKESKVRNPNDYVTVYVACGKTSHHFTNVKVYAGGSMIVLKSSVPEFDNFLDIFDENGNKRYWYRCGTNDWEWY</sequence>
<name>A0A914P969_9BILA</name>
<proteinExistence type="predicted"/>
<evidence type="ECO:0000313" key="2">
    <source>
        <dbReference type="Proteomes" id="UP000887578"/>
    </source>
</evidence>
<reference evidence="3" key="1">
    <citation type="submission" date="2022-11" db="UniProtKB">
        <authorList>
            <consortium name="WormBaseParasite"/>
        </authorList>
    </citation>
    <scope>IDENTIFICATION</scope>
</reference>
<evidence type="ECO:0000313" key="3">
    <source>
        <dbReference type="WBParaSite" id="PDA_v2.g14036.t1"/>
    </source>
</evidence>
<feature type="chain" id="PRO_5037079588" evidence="1">
    <location>
        <begin position="21"/>
        <end position="134"/>
    </location>
</feature>
<feature type="signal peptide" evidence="1">
    <location>
        <begin position="1"/>
        <end position="20"/>
    </location>
</feature>
<accession>A0A914P969</accession>
<evidence type="ECO:0000256" key="1">
    <source>
        <dbReference type="SAM" id="SignalP"/>
    </source>
</evidence>